<reference evidence="8 9" key="1">
    <citation type="submission" date="2019-07" db="EMBL/GenBank/DDBJ databases">
        <title>Whole genome shotgun sequence of Aneurinibacillus danicus NBRC 102444.</title>
        <authorList>
            <person name="Hosoyama A."/>
            <person name="Uohara A."/>
            <person name="Ohji S."/>
            <person name="Ichikawa N."/>
        </authorList>
    </citation>
    <scope>NUCLEOTIDE SEQUENCE [LARGE SCALE GENOMIC DNA]</scope>
    <source>
        <strain evidence="8 9">NBRC 102444</strain>
    </source>
</reference>
<keyword evidence="5" id="KW-0378">Hydrolase</keyword>
<dbReference type="AlphaFoldDB" id="A0A511VAW8"/>
<dbReference type="GO" id="GO:0050532">
    <property type="term" value="F:2-phosphosulfolactate phosphatase activity"/>
    <property type="evidence" value="ECO:0007669"/>
    <property type="project" value="UniProtKB-EC"/>
</dbReference>
<dbReference type="Gene3D" id="3.90.1560.10">
    <property type="entry name" value="ComB-like"/>
    <property type="match status" value="1"/>
</dbReference>
<comment type="similarity">
    <text evidence="2">Belongs to the ComB family.</text>
</comment>
<dbReference type="EMBL" id="BJXX01000166">
    <property type="protein sequence ID" value="GEN36087.1"/>
    <property type="molecule type" value="Genomic_DNA"/>
</dbReference>
<dbReference type="PANTHER" id="PTHR37311:SF1">
    <property type="entry name" value="2-PHOSPHOSULFOLACTATE PHOSPHATASE-RELATED"/>
    <property type="match status" value="1"/>
</dbReference>
<dbReference type="GO" id="GO:0000287">
    <property type="term" value="F:magnesium ion binding"/>
    <property type="evidence" value="ECO:0007669"/>
    <property type="project" value="InterPro"/>
</dbReference>
<dbReference type="InterPro" id="IPR036702">
    <property type="entry name" value="ComB-like_sf"/>
</dbReference>
<evidence type="ECO:0000256" key="4">
    <source>
        <dbReference type="ARBA" id="ARBA00021948"/>
    </source>
</evidence>
<evidence type="ECO:0000256" key="3">
    <source>
        <dbReference type="ARBA" id="ARBA00012953"/>
    </source>
</evidence>
<evidence type="ECO:0000256" key="1">
    <source>
        <dbReference type="ARBA" id="ARBA00001946"/>
    </source>
</evidence>
<evidence type="ECO:0000313" key="8">
    <source>
        <dbReference type="EMBL" id="GEN36087.1"/>
    </source>
</evidence>
<dbReference type="Pfam" id="PF04029">
    <property type="entry name" value="2-ph_phosp"/>
    <property type="match status" value="1"/>
</dbReference>
<dbReference type="PANTHER" id="PTHR37311">
    <property type="entry name" value="2-PHOSPHOSULFOLACTATE PHOSPHATASE-RELATED"/>
    <property type="match status" value="1"/>
</dbReference>
<evidence type="ECO:0000256" key="6">
    <source>
        <dbReference type="ARBA" id="ARBA00022842"/>
    </source>
</evidence>
<dbReference type="OrthoDB" id="4913at2"/>
<protein>
    <recommendedName>
        <fullName evidence="4">Probable 2-phosphosulfolactate phosphatase</fullName>
        <ecNumber evidence="3">3.1.3.71</ecNumber>
    </recommendedName>
</protein>
<organism evidence="8 9">
    <name type="scientific">Aneurinibacillus danicus</name>
    <dbReference type="NCBI Taxonomy" id="267746"/>
    <lineage>
        <taxon>Bacteria</taxon>
        <taxon>Bacillati</taxon>
        <taxon>Bacillota</taxon>
        <taxon>Bacilli</taxon>
        <taxon>Bacillales</taxon>
        <taxon>Paenibacillaceae</taxon>
        <taxon>Aneurinibacillus group</taxon>
        <taxon>Aneurinibacillus</taxon>
    </lineage>
</organism>
<comment type="caution">
    <text evidence="8">The sequence shown here is derived from an EMBL/GenBank/DDBJ whole genome shotgun (WGS) entry which is preliminary data.</text>
</comment>
<comment type="cofactor">
    <cofactor evidence="1">
        <name>Mg(2+)</name>
        <dbReference type="ChEBI" id="CHEBI:18420"/>
    </cofactor>
</comment>
<dbReference type="RefSeq" id="WP_146811675.1">
    <property type="nucleotide sequence ID" value="NZ_BJXX01000166.1"/>
</dbReference>
<comment type="catalytic activity">
    <reaction evidence="7">
        <text>(2R)-O-phospho-3-sulfolactate + H2O = (2R)-3-sulfolactate + phosphate</text>
        <dbReference type="Rhea" id="RHEA:23416"/>
        <dbReference type="ChEBI" id="CHEBI:15377"/>
        <dbReference type="ChEBI" id="CHEBI:15597"/>
        <dbReference type="ChEBI" id="CHEBI:43474"/>
        <dbReference type="ChEBI" id="CHEBI:58738"/>
        <dbReference type="EC" id="3.1.3.71"/>
    </reaction>
</comment>
<evidence type="ECO:0000313" key="9">
    <source>
        <dbReference type="Proteomes" id="UP000321157"/>
    </source>
</evidence>
<dbReference type="SUPFAM" id="SSF142823">
    <property type="entry name" value="ComB-like"/>
    <property type="match status" value="1"/>
</dbReference>
<dbReference type="GO" id="GO:0050545">
    <property type="term" value="F:sulfopyruvate decarboxylase activity"/>
    <property type="evidence" value="ECO:0007669"/>
    <property type="project" value="TreeGrafter"/>
</dbReference>
<dbReference type="InterPro" id="IPR005238">
    <property type="entry name" value="ComB-like"/>
</dbReference>
<keyword evidence="9" id="KW-1185">Reference proteome</keyword>
<gene>
    <name evidence="8" type="primary">comB_3</name>
    <name evidence="8" type="ORF">ADA01nite_35470</name>
</gene>
<evidence type="ECO:0000256" key="2">
    <source>
        <dbReference type="ARBA" id="ARBA00009997"/>
    </source>
</evidence>
<dbReference type="Proteomes" id="UP000321157">
    <property type="component" value="Unassembled WGS sequence"/>
</dbReference>
<proteinExistence type="inferred from homology"/>
<accession>A0A511VAW8</accession>
<keyword evidence="6" id="KW-0460">Magnesium</keyword>
<sequence length="247" mass="26900">MRKIHVLTRKEDINREKLTDCTAVVIDALLATSTIAAVLHHGAKEVIPVLNEQEALLACETLTEESYVLCGEKGGHTLEGFQNPDPVELLKRDLSDKSIVLSTTNGTVAVQKCSAAKSVYTSSMLNGPAVASHIKKEQDTSSVLIVCAGSDNRFSLEDFLSAGYLISELIKENNLSWKLTDSAKAAFQLYESQSHRITEVFKDTETGCLLAELGFSKAVTYAGQSGIIPIVPRWTNNRLVNAKRVSC</sequence>
<name>A0A511VAW8_9BACL</name>
<evidence type="ECO:0000256" key="5">
    <source>
        <dbReference type="ARBA" id="ARBA00022801"/>
    </source>
</evidence>
<dbReference type="EC" id="3.1.3.71" evidence="3"/>
<evidence type="ECO:0000256" key="7">
    <source>
        <dbReference type="ARBA" id="ARBA00033711"/>
    </source>
</evidence>